<feature type="region of interest" description="Disordered" evidence="1">
    <location>
        <begin position="664"/>
        <end position="702"/>
    </location>
</feature>
<keyword evidence="3" id="KW-1185">Reference proteome</keyword>
<dbReference type="AlphaFoldDB" id="A0A1C1CHQ0"/>
<sequence length="743" mass="82411">MPTFPSTSELDDPGDDALIALGGAVTWDFVGDYALPGVSHADLGDLSFDERPVNAGDTQRMHIHSPCFGGTYFDRALVLDAGVPSSVSYLVYANAAHGTGPDDWEGYEPEAPWIPWRVDTTSPSSYPSSGAMPADPSTAQRPPVRIAERLFLDRALWFSVCRDLGQGVDTLQVAHHTHDGFSLELPSDQCCKIVLDLGFEDLAVRRDIQETHVLACDLHLASQLLPPDGTRPPCVSISSFDRFVLESMWRSSCMSGEKDKMLFEEHSDTEGPSSTKGHVHAVGQSNTKIPCDKNERTGILAKVEKEKKELRPAEQNLFSKIQITLGYYSLLRNVDLIWTAETTLRVLNEARFAIAELVYLLAFRINMLFVEISCVFPALDGDIFVEMHSSLDDDVPTTKIRPVIFLYAAEILVRGLEAIGAPEWTLRDGDSQSPLLQLERNLSQSFQFMVNHLRAYECHLSGWYNKRQRTLDMPGLLAFVRAAEKGLPNHLIVAVQRHTPWGGESSFSFFDPFPLLQTQWGRYSTSDLFWSTPDALASAMLSGSAACGRRVPEYLITEHNSRFKLSKFKKFESHDSVVMTTSSTGGPGPATEEQIDLCHHPDPPRFCGTDSSTLALAGVHLRDSTESPNTLDALRINFVPPERWEAEFRDAQEPSDAELQVWEYTSHASPSTQRKRKQGERSVDGDPALESGQPPKRRELAVPANPGLLAMYFGAVGEGDRVEAHIGEGIEFKLTEEWGTSQK</sequence>
<reference evidence="3" key="1">
    <citation type="submission" date="2015-07" db="EMBL/GenBank/DDBJ databases">
        <authorList>
            <person name="Teixeira M.M."/>
            <person name="Souza R.C."/>
            <person name="Almeida L.G."/>
            <person name="Vicente V.A."/>
            <person name="de Hoog S."/>
            <person name="Bocca A.L."/>
            <person name="de Almeida S.R."/>
            <person name="Vasconcelos A.T."/>
            <person name="Felipe M.S."/>
        </authorList>
    </citation>
    <scope>NUCLEOTIDE SEQUENCE [LARGE SCALE GENOMIC DNA]</scope>
    <source>
        <strain evidence="3">KSF</strain>
    </source>
</reference>
<comment type="caution">
    <text evidence="2">The sequence shown here is derived from an EMBL/GenBank/DDBJ whole genome shotgun (WGS) entry which is preliminary data.</text>
</comment>
<name>A0A1C1CHQ0_9EURO</name>
<evidence type="ECO:0000313" key="3">
    <source>
        <dbReference type="Proteomes" id="UP000094526"/>
    </source>
</evidence>
<accession>A0A1C1CHQ0</accession>
<dbReference type="VEuPathDB" id="FungiDB:CLCR_03891"/>
<protein>
    <submittedName>
        <fullName evidence="2">Uncharacterized protein</fullName>
    </submittedName>
</protein>
<evidence type="ECO:0000256" key="1">
    <source>
        <dbReference type="SAM" id="MobiDB-lite"/>
    </source>
</evidence>
<evidence type="ECO:0000313" key="2">
    <source>
        <dbReference type="EMBL" id="OCT47996.1"/>
    </source>
</evidence>
<dbReference type="VEuPathDB" id="FungiDB:G647_08162"/>
<organism evidence="2 3">
    <name type="scientific">Cladophialophora carrionii</name>
    <dbReference type="NCBI Taxonomy" id="86049"/>
    <lineage>
        <taxon>Eukaryota</taxon>
        <taxon>Fungi</taxon>
        <taxon>Dikarya</taxon>
        <taxon>Ascomycota</taxon>
        <taxon>Pezizomycotina</taxon>
        <taxon>Eurotiomycetes</taxon>
        <taxon>Chaetothyriomycetidae</taxon>
        <taxon>Chaetothyriales</taxon>
        <taxon>Herpotrichiellaceae</taxon>
        <taxon>Cladophialophora</taxon>
    </lineage>
</organism>
<gene>
    <name evidence="2" type="ORF">CLCR_03891</name>
</gene>
<proteinExistence type="predicted"/>
<dbReference type="OrthoDB" id="4155938at2759"/>
<dbReference type="EMBL" id="LGRB01000012">
    <property type="protein sequence ID" value="OCT47996.1"/>
    <property type="molecule type" value="Genomic_DNA"/>
</dbReference>
<dbReference type="Proteomes" id="UP000094526">
    <property type="component" value="Unassembled WGS sequence"/>
</dbReference>